<comment type="caution">
    <text evidence="2">The sequence shown here is derived from an EMBL/GenBank/DDBJ whole genome shotgun (WGS) entry which is preliminary data.</text>
</comment>
<dbReference type="AlphaFoldDB" id="A0AAV1RL21"/>
<proteinExistence type="predicted"/>
<dbReference type="Proteomes" id="UP001314170">
    <property type="component" value="Unassembled WGS sequence"/>
</dbReference>
<accession>A0AAV1RL21</accession>
<organism evidence="2 3">
    <name type="scientific">Dovyalis caffra</name>
    <dbReference type="NCBI Taxonomy" id="77055"/>
    <lineage>
        <taxon>Eukaryota</taxon>
        <taxon>Viridiplantae</taxon>
        <taxon>Streptophyta</taxon>
        <taxon>Embryophyta</taxon>
        <taxon>Tracheophyta</taxon>
        <taxon>Spermatophyta</taxon>
        <taxon>Magnoliopsida</taxon>
        <taxon>eudicotyledons</taxon>
        <taxon>Gunneridae</taxon>
        <taxon>Pentapetalae</taxon>
        <taxon>rosids</taxon>
        <taxon>fabids</taxon>
        <taxon>Malpighiales</taxon>
        <taxon>Salicaceae</taxon>
        <taxon>Flacourtieae</taxon>
        <taxon>Dovyalis</taxon>
    </lineage>
</organism>
<feature type="region of interest" description="Disordered" evidence="1">
    <location>
        <begin position="1"/>
        <end position="35"/>
    </location>
</feature>
<sequence length="59" mass="6639">EPSIRESEDASRIEGEDEEQGVATQESGSFAFMDDFNRDRTLSTKQASIHESLNATRYV</sequence>
<gene>
    <name evidence="2" type="ORF">DCAF_LOCUS12384</name>
</gene>
<name>A0AAV1RL21_9ROSI</name>
<evidence type="ECO:0000313" key="3">
    <source>
        <dbReference type="Proteomes" id="UP001314170"/>
    </source>
</evidence>
<evidence type="ECO:0000256" key="1">
    <source>
        <dbReference type="SAM" id="MobiDB-lite"/>
    </source>
</evidence>
<keyword evidence="3" id="KW-1185">Reference proteome</keyword>
<reference evidence="2 3" key="1">
    <citation type="submission" date="2024-01" db="EMBL/GenBank/DDBJ databases">
        <authorList>
            <person name="Waweru B."/>
        </authorList>
    </citation>
    <scope>NUCLEOTIDE SEQUENCE [LARGE SCALE GENOMIC DNA]</scope>
</reference>
<protein>
    <submittedName>
        <fullName evidence="2">Uncharacterized protein</fullName>
    </submittedName>
</protein>
<evidence type="ECO:0000313" key="2">
    <source>
        <dbReference type="EMBL" id="CAK7337354.1"/>
    </source>
</evidence>
<feature type="compositionally biased region" description="Basic and acidic residues" evidence="1">
    <location>
        <begin position="1"/>
        <end position="14"/>
    </location>
</feature>
<feature type="non-terminal residue" evidence="2">
    <location>
        <position position="1"/>
    </location>
</feature>
<dbReference type="EMBL" id="CAWUPB010001019">
    <property type="protein sequence ID" value="CAK7337354.1"/>
    <property type="molecule type" value="Genomic_DNA"/>
</dbReference>